<dbReference type="Proteomes" id="UP001163321">
    <property type="component" value="Chromosome 13"/>
</dbReference>
<reference evidence="1 2" key="1">
    <citation type="journal article" date="2022" name="bioRxiv">
        <title>The genome of the oomycete Peronosclerospora sorghi, a cosmopolitan pathogen of maize and sorghum, is inflated with dispersed pseudogenes.</title>
        <authorList>
            <person name="Fletcher K."/>
            <person name="Martin F."/>
            <person name="Isakeit T."/>
            <person name="Cavanaugh K."/>
            <person name="Magill C."/>
            <person name="Michelmore R."/>
        </authorList>
    </citation>
    <scope>NUCLEOTIDE SEQUENCE [LARGE SCALE GENOMIC DNA]</scope>
    <source>
        <strain evidence="1">P6</strain>
    </source>
</reference>
<accession>A0ACC0WFA7</accession>
<comment type="caution">
    <text evidence="1">The sequence shown here is derived from an EMBL/GenBank/DDBJ whole genome shotgun (WGS) entry which is preliminary data.</text>
</comment>
<evidence type="ECO:0000313" key="1">
    <source>
        <dbReference type="EMBL" id="KAI9917429.1"/>
    </source>
</evidence>
<organism evidence="1 2">
    <name type="scientific">Peronosclerospora sorghi</name>
    <dbReference type="NCBI Taxonomy" id="230839"/>
    <lineage>
        <taxon>Eukaryota</taxon>
        <taxon>Sar</taxon>
        <taxon>Stramenopiles</taxon>
        <taxon>Oomycota</taxon>
        <taxon>Peronosporomycetes</taxon>
        <taxon>Peronosporales</taxon>
        <taxon>Peronosporaceae</taxon>
        <taxon>Peronosclerospora</taxon>
    </lineage>
</organism>
<protein>
    <submittedName>
        <fullName evidence="1">Uncharacterized protein</fullName>
    </submittedName>
</protein>
<gene>
    <name evidence="1" type="ORF">PsorP6_012987</name>
</gene>
<keyword evidence="2" id="KW-1185">Reference proteome</keyword>
<proteinExistence type="predicted"/>
<name>A0ACC0WFA7_9STRA</name>
<sequence>MRVLSERPILDLGSELEALGKNVGQLSFGNQSAMRGNLQLLKHDPTSPSLRGYIAKRYKELHNQGLRDLVDEETSGHYGFLPKLLASPLPEAEAGILHKATKGLGTKEDLIYPVVVGRTNVEINILKKTYYEV</sequence>
<evidence type="ECO:0000313" key="2">
    <source>
        <dbReference type="Proteomes" id="UP001163321"/>
    </source>
</evidence>
<dbReference type="EMBL" id="CM047592">
    <property type="protein sequence ID" value="KAI9917429.1"/>
    <property type="molecule type" value="Genomic_DNA"/>
</dbReference>